<gene>
    <name evidence="3" type="ORF">KOR42_25570</name>
</gene>
<reference evidence="3 4" key="1">
    <citation type="submission" date="2019-02" db="EMBL/GenBank/DDBJ databases">
        <title>Deep-cultivation of Planctomycetes and their phenomic and genomic characterization uncovers novel biology.</title>
        <authorList>
            <person name="Wiegand S."/>
            <person name="Jogler M."/>
            <person name="Boedeker C."/>
            <person name="Pinto D."/>
            <person name="Vollmers J."/>
            <person name="Rivas-Marin E."/>
            <person name="Kohn T."/>
            <person name="Peeters S.H."/>
            <person name="Heuer A."/>
            <person name="Rast P."/>
            <person name="Oberbeckmann S."/>
            <person name="Bunk B."/>
            <person name="Jeske O."/>
            <person name="Meyerdierks A."/>
            <person name="Storesund J.E."/>
            <person name="Kallscheuer N."/>
            <person name="Luecker S."/>
            <person name="Lage O.M."/>
            <person name="Pohl T."/>
            <person name="Merkel B.J."/>
            <person name="Hornburger P."/>
            <person name="Mueller R.-W."/>
            <person name="Bruemmer F."/>
            <person name="Labrenz M."/>
            <person name="Spormann A.M."/>
            <person name="Op Den Camp H."/>
            <person name="Overmann J."/>
            <person name="Amann R."/>
            <person name="Jetten M.S.M."/>
            <person name="Mascher T."/>
            <person name="Medema M.H."/>
            <person name="Devos D.P."/>
            <person name="Kaster A.-K."/>
            <person name="Ovreas L."/>
            <person name="Rohde M."/>
            <person name="Galperin M.Y."/>
            <person name="Jogler C."/>
        </authorList>
    </citation>
    <scope>NUCLEOTIDE SEQUENCE [LARGE SCALE GENOMIC DNA]</scope>
    <source>
        <strain evidence="3 4">KOR42</strain>
    </source>
</reference>
<evidence type="ECO:0000259" key="2">
    <source>
        <dbReference type="Pfam" id="PF22301"/>
    </source>
</evidence>
<feature type="chain" id="PRO_5022776225" evidence="1">
    <location>
        <begin position="27"/>
        <end position="393"/>
    </location>
</feature>
<feature type="signal peptide" evidence="1">
    <location>
        <begin position="1"/>
        <end position="26"/>
    </location>
</feature>
<evidence type="ECO:0000256" key="1">
    <source>
        <dbReference type="SAM" id="SignalP"/>
    </source>
</evidence>
<name>A0A5C5WYH6_9PLAN</name>
<proteinExistence type="predicted"/>
<dbReference type="Gene3D" id="2.130.10.130">
    <property type="entry name" value="Integrin alpha, N-terminal"/>
    <property type="match status" value="1"/>
</dbReference>
<organism evidence="3 4">
    <name type="scientific">Thalassoglobus neptunius</name>
    <dbReference type="NCBI Taxonomy" id="1938619"/>
    <lineage>
        <taxon>Bacteria</taxon>
        <taxon>Pseudomonadati</taxon>
        <taxon>Planctomycetota</taxon>
        <taxon>Planctomycetia</taxon>
        <taxon>Planctomycetales</taxon>
        <taxon>Planctomycetaceae</taxon>
        <taxon>Thalassoglobus</taxon>
    </lineage>
</organism>
<protein>
    <submittedName>
        <fullName evidence="3">FG-GAP repeat protein</fullName>
    </submittedName>
</protein>
<dbReference type="RefSeq" id="WP_146510093.1">
    <property type="nucleotide sequence ID" value="NZ_SIHI01000002.1"/>
</dbReference>
<keyword evidence="4" id="KW-1185">Reference proteome</keyword>
<dbReference type="PANTHER" id="PTHR44103">
    <property type="entry name" value="PROPROTEIN CONVERTASE P"/>
    <property type="match status" value="1"/>
</dbReference>
<dbReference type="AlphaFoldDB" id="A0A5C5WYH6"/>
<evidence type="ECO:0000313" key="4">
    <source>
        <dbReference type="Proteomes" id="UP000317243"/>
    </source>
</evidence>
<keyword evidence="1" id="KW-0732">Signal</keyword>
<dbReference type="InterPro" id="IPR054583">
    <property type="entry name" value="Beta-prop_AUDH"/>
</dbReference>
<sequence precursor="true">MSNSLNALLFASVSLLTCAPSALLKADDDIVEFQEVVLDPEIGKVCYAVTLADVDNDGLQDIVAVTERRVLWFQAPDWTPRVIIADQTPLDNVCIAPHDIDGDGLVDFALGAGWTKIGTIHWLTRGDSLDEPWKVHLIGEERWTHRMRWADVLGTGSPQLVVSPLNATVGNGVRLTAFEVPDNPVEGGWSATVLDQELNRMHNHWHVDVNDDDSIDTLTASQEGVYLIERTPEGWAKTQIGDGIDGVKPFDRGAGEVKLGRLASGVDVIATVEPMHGHSLVVYTEPKGDQKLWTRTVIDAGFQRGHALWMADLDGDGNDEIVFGHSDTPETFGVIVYKARNAWGTNWSKHVVDAGGMACEDLIVEDLTGDGFPDIVAGGRATHNLKLYINRGP</sequence>
<comment type="caution">
    <text evidence="3">The sequence shown here is derived from an EMBL/GenBank/DDBJ whole genome shotgun (WGS) entry which is preliminary data.</text>
</comment>
<dbReference type="Pfam" id="PF22301">
    <property type="entry name" value="AUDH_beta_propeller"/>
    <property type="match status" value="1"/>
</dbReference>
<feature type="domain" description="Aldos-2-ulose dehydratase beta-propeller" evidence="2">
    <location>
        <begin position="118"/>
        <end position="284"/>
    </location>
</feature>
<accession>A0A5C5WYH6</accession>
<evidence type="ECO:0000313" key="3">
    <source>
        <dbReference type="EMBL" id="TWT55746.1"/>
    </source>
</evidence>
<dbReference type="InterPro" id="IPR028994">
    <property type="entry name" value="Integrin_alpha_N"/>
</dbReference>
<dbReference type="PANTHER" id="PTHR44103:SF1">
    <property type="entry name" value="PROPROTEIN CONVERTASE P"/>
    <property type="match status" value="1"/>
</dbReference>
<dbReference type="OrthoDB" id="247570at2"/>
<dbReference type="SUPFAM" id="SSF69318">
    <property type="entry name" value="Integrin alpha N-terminal domain"/>
    <property type="match status" value="1"/>
</dbReference>
<dbReference type="EMBL" id="SIHI01000002">
    <property type="protein sequence ID" value="TWT55746.1"/>
    <property type="molecule type" value="Genomic_DNA"/>
</dbReference>
<dbReference type="Proteomes" id="UP000317243">
    <property type="component" value="Unassembled WGS sequence"/>
</dbReference>